<protein>
    <recommendedName>
        <fullName evidence="3">KAP NTPase domain-containing protein</fullName>
    </recommendedName>
</protein>
<evidence type="ECO:0000313" key="2">
    <source>
        <dbReference type="Proteomes" id="UP001244242"/>
    </source>
</evidence>
<evidence type="ECO:0008006" key="3">
    <source>
        <dbReference type="Google" id="ProtNLM"/>
    </source>
</evidence>
<dbReference type="RefSeq" id="WP_282722153.1">
    <property type="nucleotide sequence ID" value="NZ_JASCQO010000038.1"/>
</dbReference>
<sequence>MTLALVRNELDRFLAAPDAEVLALRGKWGVGKTYSWNRFLEDANQRNEISRERYAYLSLFGIASLDELKFSLFEQLIDRQLIGKPPSLATFRDNAAQLSASLGRKAWKLASSTPFMKSMSPSLEAVSFFSIRDTLICLDDLERRSESLSARDVLGLVSLLKEQRNCKVVLLLNDGENGLEDFEKYREKVVDVELLFDPTADECSEVAFVGADSLYQSIGELSQKLDIRNIRTLKKIERLVRLVEPKLGGLEPELSHQIVHSLVLYGWCHYRAGDPKIPPLDYVQKIGYALFGLGENDDIPDNEKAWNTKLQDYGYQVTDELDEVIATAVKTGCVVDADFEKAATEKNSQIIAAKATGSFTHAWRTYHDSFDNDQNKVISTLYESFKVNVKYIAPVNLNGTVRLFRELGEDEKAEEMINLYIKVRADEPELFNLSDYSFAGDISDQKVRDAFDKAYEGTAVRESPKEVLMRLASSNGWNNKDEVVLAETTADEYYELFKSESGGHLSDIVNTCLKFGQFSNASERQRQIAGNAKEALVRIGRESAINALRVRKFGVKVEDGA</sequence>
<proteinExistence type="predicted"/>
<organism evidence="1 2">
    <name type="scientific">Halomonas kalidii</name>
    <dbReference type="NCBI Taxonomy" id="3043293"/>
    <lineage>
        <taxon>Bacteria</taxon>
        <taxon>Pseudomonadati</taxon>
        <taxon>Pseudomonadota</taxon>
        <taxon>Gammaproteobacteria</taxon>
        <taxon>Oceanospirillales</taxon>
        <taxon>Halomonadaceae</taxon>
        <taxon>Halomonas</taxon>
    </lineage>
</organism>
<dbReference type="Proteomes" id="UP001244242">
    <property type="component" value="Unassembled WGS sequence"/>
</dbReference>
<reference evidence="1 2" key="1">
    <citation type="submission" date="2023-04" db="EMBL/GenBank/DDBJ databases">
        <title>Halomonas strains isolated from rhizosphere soil.</title>
        <authorList>
            <person name="Xu L."/>
            <person name="Sun J.-Q."/>
        </authorList>
    </citation>
    <scope>NUCLEOTIDE SEQUENCE [LARGE SCALE GENOMIC DNA]</scope>
    <source>
        <strain evidence="1 2">LN1S58</strain>
    </source>
</reference>
<gene>
    <name evidence="1" type="ORF">QLQ84_12850</name>
</gene>
<dbReference type="EMBL" id="JASCQO010000038">
    <property type="protein sequence ID" value="MDI5934677.1"/>
    <property type="molecule type" value="Genomic_DNA"/>
</dbReference>
<keyword evidence="2" id="KW-1185">Reference proteome</keyword>
<comment type="caution">
    <text evidence="1">The sequence shown here is derived from an EMBL/GenBank/DDBJ whole genome shotgun (WGS) entry which is preliminary data.</text>
</comment>
<evidence type="ECO:0000313" key="1">
    <source>
        <dbReference type="EMBL" id="MDI5934677.1"/>
    </source>
</evidence>
<name>A0ABT6VL22_9GAMM</name>
<accession>A0ABT6VL22</accession>